<accession>A0A1G2LCY1</accession>
<dbReference type="PANTHER" id="PTHR45947:SF15">
    <property type="entry name" value="TEICHURONIC ACID BIOSYNTHESIS GLYCOSYLTRANSFERASE TUAC-RELATED"/>
    <property type="match status" value="1"/>
</dbReference>
<dbReference type="SUPFAM" id="SSF53756">
    <property type="entry name" value="UDP-Glycosyltransferase/glycogen phosphorylase"/>
    <property type="match status" value="1"/>
</dbReference>
<dbReference type="GO" id="GO:0016757">
    <property type="term" value="F:glycosyltransferase activity"/>
    <property type="evidence" value="ECO:0007669"/>
    <property type="project" value="InterPro"/>
</dbReference>
<dbReference type="STRING" id="1802281.A3A44_02545"/>
<dbReference type="AlphaFoldDB" id="A0A1G2LCY1"/>
<dbReference type="InterPro" id="IPR050194">
    <property type="entry name" value="Glycosyltransferase_grp1"/>
</dbReference>
<keyword evidence="1" id="KW-0812">Transmembrane</keyword>
<comment type="caution">
    <text evidence="3">The sequence shown here is derived from an EMBL/GenBank/DDBJ whole genome shotgun (WGS) entry which is preliminary data.</text>
</comment>
<dbReference type="EMBL" id="MHQT01000037">
    <property type="protein sequence ID" value="OHA08642.1"/>
    <property type="molecule type" value="Genomic_DNA"/>
</dbReference>
<proteinExistence type="predicted"/>
<keyword evidence="1" id="KW-0472">Membrane</keyword>
<dbReference type="Pfam" id="PF00534">
    <property type="entry name" value="Glycos_transf_1"/>
    <property type="match status" value="1"/>
</dbReference>
<dbReference type="Gene3D" id="3.40.50.2000">
    <property type="entry name" value="Glycogen Phosphorylase B"/>
    <property type="match status" value="2"/>
</dbReference>
<evidence type="ECO:0000256" key="1">
    <source>
        <dbReference type="SAM" id="Phobius"/>
    </source>
</evidence>
<protein>
    <recommendedName>
        <fullName evidence="2">Glycosyl transferase family 1 domain-containing protein</fullName>
    </recommendedName>
</protein>
<dbReference type="CDD" id="cd03801">
    <property type="entry name" value="GT4_PimA-like"/>
    <property type="match status" value="1"/>
</dbReference>
<dbReference type="PANTHER" id="PTHR45947">
    <property type="entry name" value="SULFOQUINOVOSYL TRANSFERASE SQD2"/>
    <property type="match status" value="1"/>
</dbReference>
<feature type="transmembrane region" description="Helical" evidence="1">
    <location>
        <begin position="92"/>
        <end position="114"/>
    </location>
</feature>
<evidence type="ECO:0000313" key="4">
    <source>
        <dbReference type="Proteomes" id="UP000178977"/>
    </source>
</evidence>
<evidence type="ECO:0000259" key="2">
    <source>
        <dbReference type="Pfam" id="PF00534"/>
    </source>
</evidence>
<gene>
    <name evidence="3" type="ORF">A3A44_02545</name>
</gene>
<sequence length="371" mass="42572">MVGSDRLKIVYILPIYDPATASHFFHICELLKAASRDLDIFLVIERASARLEHLAIPFYVQRFSNPMLRLAELVVLLARERMRGRRHFYTHYSYYGALASWFVVCVLGGEAYYWNCGMPWLYRRGSFEEAVFRFALRRTILVTGTEGLRAEYCRRYGLAPGRTRVLPNRINIERFRKIPNRVEARRSLGIPEDAKVVLFVHRLSRRKGAHLLPDIISSVLAAGSRAMFMIVGDGPERQDLESRITYHDAKSRRVRIVGEVAHRDVAKYFVAADVFLMPSEEEGFPHVLLEAMAAGLPYVASDVGGVREITPPGLRQYVLKNAQAESYSEAVSAILNISEKDRGMLKREEMMWVEQYDLPAITMEFVKLFEF</sequence>
<feature type="domain" description="Glycosyl transferase family 1" evidence="2">
    <location>
        <begin position="183"/>
        <end position="342"/>
    </location>
</feature>
<organism evidence="3 4">
    <name type="scientific">Candidatus Sungbacteria bacterium RIFCSPLOWO2_01_FULL_60_25</name>
    <dbReference type="NCBI Taxonomy" id="1802281"/>
    <lineage>
        <taxon>Bacteria</taxon>
        <taxon>Candidatus Sungiibacteriota</taxon>
    </lineage>
</organism>
<keyword evidence="1" id="KW-1133">Transmembrane helix</keyword>
<evidence type="ECO:0000313" key="3">
    <source>
        <dbReference type="EMBL" id="OHA08642.1"/>
    </source>
</evidence>
<reference evidence="3 4" key="1">
    <citation type="journal article" date="2016" name="Nat. Commun.">
        <title>Thousands of microbial genomes shed light on interconnected biogeochemical processes in an aquifer system.</title>
        <authorList>
            <person name="Anantharaman K."/>
            <person name="Brown C.T."/>
            <person name="Hug L.A."/>
            <person name="Sharon I."/>
            <person name="Castelle C.J."/>
            <person name="Probst A.J."/>
            <person name="Thomas B.C."/>
            <person name="Singh A."/>
            <person name="Wilkins M.J."/>
            <person name="Karaoz U."/>
            <person name="Brodie E.L."/>
            <person name="Williams K.H."/>
            <person name="Hubbard S.S."/>
            <person name="Banfield J.F."/>
        </authorList>
    </citation>
    <scope>NUCLEOTIDE SEQUENCE [LARGE SCALE GENOMIC DNA]</scope>
</reference>
<name>A0A1G2LCY1_9BACT</name>
<dbReference type="InterPro" id="IPR001296">
    <property type="entry name" value="Glyco_trans_1"/>
</dbReference>
<dbReference type="Proteomes" id="UP000178977">
    <property type="component" value="Unassembled WGS sequence"/>
</dbReference>